<gene>
    <name evidence="3" type="ORF">EHO51_15750</name>
</gene>
<dbReference type="GO" id="GO:0004803">
    <property type="term" value="F:transposase activity"/>
    <property type="evidence" value="ECO:0007669"/>
    <property type="project" value="InterPro"/>
</dbReference>
<accession>A0A3G8MA84</accession>
<dbReference type="EMBL" id="CP034086">
    <property type="protein sequence ID" value="AZG78072.1"/>
    <property type="molecule type" value="Genomic_DNA"/>
</dbReference>
<dbReference type="AlphaFoldDB" id="A0A3G8MA84"/>
<dbReference type="Pfam" id="PF02371">
    <property type="entry name" value="Transposase_20"/>
    <property type="match status" value="1"/>
</dbReference>
<feature type="region of interest" description="Disordered" evidence="1">
    <location>
        <begin position="84"/>
        <end position="112"/>
    </location>
</feature>
<feature type="domain" description="Transposase IS116/IS110/IS902 C-terminal" evidence="2">
    <location>
        <begin position="23"/>
        <end position="81"/>
    </location>
</feature>
<evidence type="ECO:0000313" key="4">
    <source>
        <dbReference type="Proteomes" id="UP000273982"/>
    </source>
</evidence>
<name>A0A3G8MA84_9HYPH</name>
<sequence length="112" mass="11965">MARKNFTQIETLIPKWSLGPDVEALQALRGDSLVAAAGVIAELGNMPRFDNPRQFMAFIGLVPGEHLSGIKRKLTGITKAATDRRSGLGLSSARDDWSGENAATAVDCGRDP</sequence>
<dbReference type="InterPro" id="IPR003346">
    <property type="entry name" value="Transposase_20"/>
</dbReference>
<evidence type="ECO:0000313" key="3">
    <source>
        <dbReference type="EMBL" id="AZG78072.1"/>
    </source>
</evidence>
<proteinExistence type="predicted"/>
<protein>
    <submittedName>
        <fullName evidence="3">IS110 family transposase</fullName>
    </submittedName>
</protein>
<evidence type="ECO:0000256" key="1">
    <source>
        <dbReference type="SAM" id="MobiDB-lite"/>
    </source>
</evidence>
<evidence type="ECO:0000259" key="2">
    <source>
        <dbReference type="Pfam" id="PF02371"/>
    </source>
</evidence>
<dbReference type="GO" id="GO:0003677">
    <property type="term" value="F:DNA binding"/>
    <property type="evidence" value="ECO:0007669"/>
    <property type="project" value="InterPro"/>
</dbReference>
<organism evidence="3 4">
    <name type="scientific">Methylocystis rosea</name>
    <dbReference type="NCBI Taxonomy" id="173366"/>
    <lineage>
        <taxon>Bacteria</taxon>
        <taxon>Pseudomonadati</taxon>
        <taxon>Pseudomonadota</taxon>
        <taxon>Alphaproteobacteria</taxon>
        <taxon>Hyphomicrobiales</taxon>
        <taxon>Methylocystaceae</taxon>
        <taxon>Methylocystis</taxon>
    </lineage>
</organism>
<dbReference type="Proteomes" id="UP000273982">
    <property type="component" value="Chromosome"/>
</dbReference>
<dbReference type="KEGG" id="mros:EHO51_15750"/>
<dbReference type="GO" id="GO:0006313">
    <property type="term" value="P:DNA transposition"/>
    <property type="evidence" value="ECO:0007669"/>
    <property type="project" value="InterPro"/>
</dbReference>
<reference evidence="3 4" key="1">
    <citation type="submission" date="2018-11" db="EMBL/GenBank/DDBJ databases">
        <title>Genome squencing of methanotrophic bacteria isolated from alkaline groundwater in Korea.</title>
        <authorList>
            <person name="Nguyen L.N."/>
        </authorList>
    </citation>
    <scope>NUCLEOTIDE SEQUENCE [LARGE SCALE GENOMIC DNA]</scope>
    <source>
        <strain evidence="3 4">GW6</strain>
    </source>
</reference>